<keyword evidence="7" id="KW-1185">Reference proteome</keyword>
<dbReference type="InterPro" id="IPR036186">
    <property type="entry name" value="Serpin_sf"/>
</dbReference>
<gene>
    <name evidence="6" type="ORF">PV327_008880</name>
</gene>
<dbReference type="GO" id="GO:0005615">
    <property type="term" value="C:extracellular space"/>
    <property type="evidence" value="ECO:0007669"/>
    <property type="project" value="InterPro"/>
</dbReference>
<evidence type="ECO:0000259" key="5">
    <source>
        <dbReference type="SMART" id="SM00093"/>
    </source>
</evidence>
<dbReference type="GO" id="GO:0004867">
    <property type="term" value="F:serine-type endopeptidase inhibitor activity"/>
    <property type="evidence" value="ECO:0007669"/>
    <property type="project" value="UniProtKB-KW"/>
</dbReference>
<sequence>MNHFVVSFKSSLTTTRSRSLTVNQLTTFFSGIHQFSAEFSEILAKEEKGNLICSPISALITLAILDYGADGRTRQELETALNLPMNETYVKLLFHYFMRDLNDATNVELHLANALFLNNEFRINKMFRQISTIIFQPKIENLDFQNTVQSAGIINSWCKENTGGKISEIVEAGDLTEAQLVMVNAIYFKGQWKHRFTHHRKINFEISNTDNVPIEMMCNNAKYNNNQILNGAAYYIELPYETDQPETEFSMYVILPLKSNELDDIIDQVFKIKFVKLNSKESDIDFCMPKFRIESNLELIPVLKKADVHN</sequence>
<dbReference type="SUPFAM" id="SSF56574">
    <property type="entry name" value="Serpins"/>
    <property type="match status" value="1"/>
</dbReference>
<reference evidence="6" key="1">
    <citation type="journal article" date="2023" name="bioRxiv">
        <title>Scaffold-level genome assemblies of two parasitoid biocontrol wasps reveal the parthenogenesis mechanism and an associated novel virus.</title>
        <authorList>
            <person name="Inwood S."/>
            <person name="Skelly J."/>
            <person name="Guhlin J."/>
            <person name="Harrop T."/>
            <person name="Goldson S."/>
            <person name="Dearden P."/>
        </authorList>
    </citation>
    <scope>NUCLEOTIDE SEQUENCE</scope>
    <source>
        <strain evidence="6">Lincoln</strain>
        <tissue evidence="6">Whole body</tissue>
    </source>
</reference>
<dbReference type="EMBL" id="JAQQBR010000005">
    <property type="protein sequence ID" value="KAK0175100.1"/>
    <property type="molecule type" value="Genomic_DNA"/>
</dbReference>
<comment type="similarity">
    <text evidence="1 4">Belongs to the serpin family.</text>
</comment>
<dbReference type="Proteomes" id="UP001168972">
    <property type="component" value="Unassembled WGS sequence"/>
</dbReference>
<accession>A0AA39FTB6</accession>
<protein>
    <recommendedName>
        <fullName evidence="5">Serpin domain-containing protein</fullName>
    </recommendedName>
</protein>
<dbReference type="InterPro" id="IPR042185">
    <property type="entry name" value="Serpin_sf_2"/>
</dbReference>
<dbReference type="InterPro" id="IPR042178">
    <property type="entry name" value="Serpin_sf_1"/>
</dbReference>
<keyword evidence="2" id="KW-0646">Protease inhibitor</keyword>
<dbReference type="InterPro" id="IPR023796">
    <property type="entry name" value="Serpin_dom"/>
</dbReference>
<feature type="domain" description="Serpin" evidence="5">
    <location>
        <begin position="37"/>
        <end position="310"/>
    </location>
</feature>
<dbReference type="InterPro" id="IPR000215">
    <property type="entry name" value="Serpin_fam"/>
</dbReference>
<evidence type="ECO:0000313" key="6">
    <source>
        <dbReference type="EMBL" id="KAK0175100.1"/>
    </source>
</evidence>
<dbReference type="Gene3D" id="2.30.39.10">
    <property type="entry name" value="Alpha-1-antitrypsin, domain 1"/>
    <property type="match status" value="1"/>
</dbReference>
<dbReference type="PANTHER" id="PTHR11461">
    <property type="entry name" value="SERINE PROTEASE INHIBITOR, SERPIN"/>
    <property type="match status" value="1"/>
</dbReference>
<name>A0AA39FTB6_MICHY</name>
<evidence type="ECO:0000256" key="4">
    <source>
        <dbReference type="RuleBase" id="RU000411"/>
    </source>
</evidence>
<reference evidence="6" key="2">
    <citation type="submission" date="2023-03" db="EMBL/GenBank/DDBJ databases">
        <authorList>
            <person name="Inwood S.N."/>
            <person name="Skelly J.G."/>
            <person name="Guhlin J."/>
            <person name="Harrop T.W.R."/>
            <person name="Goldson S.G."/>
            <person name="Dearden P.K."/>
        </authorList>
    </citation>
    <scope>NUCLEOTIDE SEQUENCE</scope>
    <source>
        <strain evidence="6">Lincoln</strain>
        <tissue evidence="6">Whole body</tissue>
    </source>
</reference>
<dbReference type="PANTHER" id="PTHR11461:SF211">
    <property type="entry name" value="GH10112P-RELATED"/>
    <property type="match status" value="1"/>
</dbReference>
<dbReference type="Pfam" id="PF00079">
    <property type="entry name" value="Serpin"/>
    <property type="match status" value="1"/>
</dbReference>
<evidence type="ECO:0000256" key="1">
    <source>
        <dbReference type="ARBA" id="ARBA00009500"/>
    </source>
</evidence>
<dbReference type="Gene3D" id="3.30.497.10">
    <property type="entry name" value="Antithrombin, subunit I, domain 2"/>
    <property type="match status" value="1"/>
</dbReference>
<keyword evidence="3" id="KW-0722">Serine protease inhibitor</keyword>
<evidence type="ECO:0000256" key="3">
    <source>
        <dbReference type="ARBA" id="ARBA00022900"/>
    </source>
</evidence>
<comment type="caution">
    <text evidence="6">The sequence shown here is derived from an EMBL/GenBank/DDBJ whole genome shotgun (WGS) entry which is preliminary data.</text>
</comment>
<dbReference type="AlphaFoldDB" id="A0AA39FTB6"/>
<evidence type="ECO:0000313" key="7">
    <source>
        <dbReference type="Proteomes" id="UP001168972"/>
    </source>
</evidence>
<proteinExistence type="inferred from homology"/>
<evidence type="ECO:0000256" key="2">
    <source>
        <dbReference type="ARBA" id="ARBA00022690"/>
    </source>
</evidence>
<dbReference type="SMART" id="SM00093">
    <property type="entry name" value="SERPIN"/>
    <property type="match status" value="1"/>
</dbReference>
<organism evidence="6 7">
    <name type="scientific">Microctonus hyperodae</name>
    <name type="common">Parasitoid wasp</name>
    <dbReference type="NCBI Taxonomy" id="165561"/>
    <lineage>
        <taxon>Eukaryota</taxon>
        <taxon>Metazoa</taxon>
        <taxon>Ecdysozoa</taxon>
        <taxon>Arthropoda</taxon>
        <taxon>Hexapoda</taxon>
        <taxon>Insecta</taxon>
        <taxon>Pterygota</taxon>
        <taxon>Neoptera</taxon>
        <taxon>Endopterygota</taxon>
        <taxon>Hymenoptera</taxon>
        <taxon>Apocrita</taxon>
        <taxon>Ichneumonoidea</taxon>
        <taxon>Braconidae</taxon>
        <taxon>Euphorinae</taxon>
        <taxon>Microctonus</taxon>
    </lineage>
</organism>